<proteinExistence type="inferred from homology"/>
<dbReference type="SUPFAM" id="SSF46561">
    <property type="entry name" value="Ribosomal protein L29 (L29p)"/>
    <property type="match status" value="1"/>
</dbReference>
<keyword evidence="4" id="KW-0934">Plastid</keyword>
<dbReference type="InterPro" id="IPR001854">
    <property type="entry name" value="Ribosomal_uL29"/>
</dbReference>
<keyword evidence="2 4" id="KW-0689">Ribosomal protein</keyword>
<dbReference type="GO" id="GO:0005840">
    <property type="term" value="C:ribosome"/>
    <property type="evidence" value="ECO:0007669"/>
    <property type="project" value="UniProtKB-KW"/>
</dbReference>
<dbReference type="NCBIfam" id="TIGR00012">
    <property type="entry name" value="L29"/>
    <property type="match status" value="1"/>
</dbReference>
<dbReference type="GO" id="GO:1990904">
    <property type="term" value="C:ribonucleoprotein complex"/>
    <property type="evidence" value="ECO:0007669"/>
    <property type="project" value="UniProtKB-KW"/>
</dbReference>
<sequence>MDIEQEVTKLKKELVILRVNKITKQKTERHKVKKIQHRISQILQIDQDKNE</sequence>
<dbReference type="AlphaFoldDB" id="A0A1Z1MBT7"/>
<dbReference type="EMBL" id="MF101428">
    <property type="protein sequence ID" value="ARW63567.1"/>
    <property type="molecule type" value="Genomic_DNA"/>
</dbReference>
<evidence type="ECO:0000256" key="1">
    <source>
        <dbReference type="ARBA" id="ARBA00009254"/>
    </source>
</evidence>
<protein>
    <submittedName>
        <fullName evidence="4">Ribosomal protein L29</fullName>
    </submittedName>
</protein>
<comment type="similarity">
    <text evidence="1">Belongs to the universal ribosomal protein uL29 family.</text>
</comment>
<evidence type="ECO:0000256" key="2">
    <source>
        <dbReference type="ARBA" id="ARBA00022980"/>
    </source>
</evidence>
<organism evidence="4">
    <name type="scientific">Polysiphonia urceolata</name>
    <name type="common">Red alga</name>
    <name type="synonym">Conferva urceolata</name>
    <dbReference type="NCBI Taxonomy" id="173545"/>
    <lineage>
        <taxon>Eukaryota</taxon>
        <taxon>Rhodophyta</taxon>
        <taxon>Florideophyceae</taxon>
        <taxon>Rhodymeniophycidae</taxon>
        <taxon>Ceramiales</taxon>
        <taxon>Rhodomelaceae</taxon>
        <taxon>Polysiphonioideae</taxon>
        <taxon>Polysiphonia</taxon>
    </lineage>
</organism>
<accession>A0A1Z1MBT7</accession>
<keyword evidence="3" id="KW-0687">Ribonucleoprotein</keyword>
<dbReference type="GO" id="GO:0003735">
    <property type="term" value="F:structural constituent of ribosome"/>
    <property type="evidence" value="ECO:0007669"/>
    <property type="project" value="InterPro"/>
</dbReference>
<geneLocation type="chloroplast" evidence="4"/>
<keyword evidence="4" id="KW-0150">Chloroplast</keyword>
<dbReference type="GO" id="GO:0006412">
    <property type="term" value="P:translation"/>
    <property type="evidence" value="ECO:0007669"/>
    <property type="project" value="InterPro"/>
</dbReference>
<dbReference type="RefSeq" id="YP_009395005.1">
    <property type="nucleotide sequence ID" value="NC_035275.1"/>
</dbReference>
<dbReference type="InterPro" id="IPR036049">
    <property type="entry name" value="Ribosomal_uL29_sf"/>
</dbReference>
<dbReference type="GeneID" id="33356957"/>
<gene>
    <name evidence="4" type="primary">rpl29</name>
</gene>
<reference evidence="4" key="1">
    <citation type="journal article" date="2017" name="J. Phycol.">
        <title>Analysis of chloroplast genomes and a supermatrix inform reclassification of the Rhodomelaceae (Rhodophyta).</title>
        <authorList>
            <person name="Diaz-Tapia P."/>
            <person name="Maggs C.A."/>
            <person name="West J.A."/>
            <person name="Verbruggen H."/>
        </authorList>
    </citation>
    <scope>NUCLEOTIDE SEQUENCE</scope>
    <source>
        <strain evidence="4">PD550</strain>
    </source>
</reference>
<evidence type="ECO:0000313" key="4">
    <source>
        <dbReference type="EMBL" id="ARW63567.1"/>
    </source>
</evidence>
<evidence type="ECO:0000256" key="3">
    <source>
        <dbReference type="ARBA" id="ARBA00023274"/>
    </source>
</evidence>
<name>A0A1Z1MBT7_POLUR</name>